<keyword evidence="2" id="KW-0489">Methyltransferase</keyword>
<dbReference type="Pfam" id="PF01170">
    <property type="entry name" value="UPF0020"/>
    <property type="match status" value="1"/>
</dbReference>
<feature type="domain" description="Ribosomal RNA large subunit methyltransferase K/L-like methyltransferase" evidence="1">
    <location>
        <begin position="155"/>
        <end position="263"/>
    </location>
</feature>
<evidence type="ECO:0000313" key="2">
    <source>
        <dbReference type="EMBL" id="PEG29149.1"/>
    </source>
</evidence>
<dbReference type="GO" id="GO:0016423">
    <property type="term" value="F:tRNA (guanine) methyltransferase activity"/>
    <property type="evidence" value="ECO:0007669"/>
    <property type="project" value="TreeGrafter"/>
</dbReference>
<reference evidence="2 3" key="1">
    <citation type="submission" date="2017-10" db="EMBL/GenBank/DDBJ databases">
        <title>Effective Description of Clostridium neonatale sp. nov. linked to necrotizing enterocolitis in neonates and a clarification of species assignable to the genus Clostridium (Prazmowski 1880) emend. Lawson and Rainey 2016.</title>
        <authorList>
            <person name="Bernard K."/>
            <person name="Burdz T."/>
            <person name="Wiebe D."/>
            <person name="Balcewich B."/>
            <person name="Alfa M."/>
            <person name="Bernier A.-M."/>
        </authorList>
    </citation>
    <scope>NUCLEOTIDE SEQUENCE [LARGE SCALE GENOMIC DNA]</scope>
    <source>
        <strain evidence="2 3">LCDC99A005</strain>
    </source>
</reference>
<protein>
    <submittedName>
        <fullName evidence="2">SAM-dependent methyltransferase</fullName>
    </submittedName>
</protein>
<keyword evidence="3" id="KW-1185">Reference proteome</keyword>
<dbReference type="InterPro" id="IPR000241">
    <property type="entry name" value="RlmKL-like_Mtase"/>
</dbReference>
<accession>A0A2A7MC42</accession>
<proteinExistence type="predicted"/>
<keyword evidence="2" id="KW-0808">Transferase</keyword>
<evidence type="ECO:0000259" key="1">
    <source>
        <dbReference type="Pfam" id="PF01170"/>
    </source>
</evidence>
<gene>
    <name evidence="2" type="ORF">CQ394_19725</name>
</gene>
<sequence>MKYEVKNLNKEYLYLINYNPKFEEELCMMEMKCLFNKIPENKYLFSDIYVNPSRSTFIKEMISIIYKEDSLEKIVKKITQDNLSYDDFKVCYVKLEHGNIPYEDRLKSVYEIGYVVTGFPDIHNPKVLLGITKVDDKWIFGEYIKNDFQWHIHDRKPCSYSNSLSLKVARTLVNIAVKNDLSLKLIDPCCGVGTVVIEALSMGIDVVGYELNNSIAENAQRNLEFFGYDNVITSGNMHDIKEKYDAAILDLPYGLFTPTTREAQVALINTAHRLADRVILVTFEDLDKYIIDAGFTIVDECSVSKGNFVRYIKVLKA</sequence>
<dbReference type="PANTHER" id="PTHR14911:SF13">
    <property type="entry name" value="TRNA (GUANINE(6)-N2)-METHYLTRANSFERASE THUMP3"/>
    <property type="match status" value="1"/>
</dbReference>
<evidence type="ECO:0000313" key="3">
    <source>
        <dbReference type="Proteomes" id="UP000220840"/>
    </source>
</evidence>
<dbReference type="OrthoDB" id="9791556at2"/>
<dbReference type="STRING" id="137838.GCA_001458595_00343"/>
<comment type="caution">
    <text evidence="2">The sequence shown here is derived from an EMBL/GenBank/DDBJ whole genome shotgun (WGS) entry which is preliminary data.</text>
</comment>
<dbReference type="Proteomes" id="UP000220840">
    <property type="component" value="Unassembled WGS sequence"/>
</dbReference>
<dbReference type="CDD" id="cd02440">
    <property type="entry name" value="AdoMet_MTases"/>
    <property type="match status" value="1"/>
</dbReference>
<dbReference type="GO" id="GO:0030488">
    <property type="term" value="P:tRNA methylation"/>
    <property type="evidence" value="ECO:0007669"/>
    <property type="project" value="TreeGrafter"/>
</dbReference>
<dbReference type="PANTHER" id="PTHR14911">
    <property type="entry name" value="THUMP DOMAIN-CONTAINING"/>
    <property type="match status" value="1"/>
</dbReference>
<organism evidence="2 3">
    <name type="scientific">Clostridium neonatale</name>
    <dbReference type="NCBI Taxonomy" id="137838"/>
    <lineage>
        <taxon>Bacteria</taxon>
        <taxon>Bacillati</taxon>
        <taxon>Bacillota</taxon>
        <taxon>Clostridia</taxon>
        <taxon>Eubacteriales</taxon>
        <taxon>Clostridiaceae</taxon>
        <taxon>Clostridium</taxon>
    </lineage>
</organism>
<dbReference type="RefSeq" id="WP_058293335.1">
    <property type="nucleotide sequence ID" value="NZ_CAMRXG010000014.1"/>
</dbReference>
<dbReference type="SUPFAM" id="SSF53335">
    <property type="entry name" value="S-adenosyl-L-methionine-dependent methyltransferases"/>
    <property type="match status" value="1"/>
</dbReference>
<name>A0A2A7MC42_9CLOT</name>
<dbReference type="AlphaFoldDB" id="A0A2A7MC42"/>
<dbReference type="EMBL" id="PDCJ01000005">
    <property type="protein sequence ID" value="PEG29149.1"/>
    <property type="molecule type" value="Genomic_DNA"/>
</dbReference>
<dbReference type="Gene3D" id="3.40.50.150">
    <property type="entry name" value="Vaccinia Virus protein VP39"/>
    <property type="match status" value="1"/>
</dbReference>
<dbReference type="InterPro" id="IPR029063">
    <property type="entry name" value="SAM-dependent_MTases_sf"/>
</dbReference>